<dbReference type="AlphaFoldDB" id="X1DI33"/>
<protein>
    <recommendedName>
        <fullName evidence="2">Carboxypeptidase regulatory-like domain-containing protein</fullName>
    </recommendedName>
</protein>
<proteinExistence type="predicted"/>
<feature type="non-terminal residue" evidence="1">
    <location>
        <position position="118"/>
    </location>
</feature>
<name>X1DI33_9ZZZZ</name>
<organism evidence="1">
    <name type="scientific">marine sediment metagenome</name>
    <dbReference type="NCBI Taxonomy" id="412755"/>
    <lineage>
        <taxon>unclassified sequences</taxon>
        <taxon>metagenomes</taxon>
        <taxon>ecological metagenomes</taxon>
    </lineage>
</organism>
<dbReference type="EMBL" id="BART01021896">
    <property type="protein sequence ID" value="GAH04689.1"/>
    <property type="molecule type" value="Genomic_DNA"/>
</dbReference>
<dbReference type="InterPro" id="IPR008969">
    <property type="entry name" value="CarboxyPept-like_regulatory"/>
</dbReference>
<evidence type="ECO:0008006" key="2">
    <source>
        <dbReference type="Google" id="ProtNLM"/>
    </source>
</evidence>
<sequence length="118" mass="13343">MINLIAIVISIHIFSAVNNEIPLLFAQVKVESVNVHAIIMDSLTNESIPSVRVTIENLGKSFRTTRSSFYVLLTTETYTFLLEAEGYEELRKSIPLSSQNNKISFEMVKVSDRMVFKA</sequence>
<accession>X1DI33</accession>
<comment type="caution">
    <text evidence="1">The sequence shown here is derived from an EMBL/GenBank/DDBJ whole genome shotgun (WGS) entry which is preliminary data.</text>
</comment>
<dbReference type="Gene3D" id="2.60.40.1120">
    <property type="entry name" value="Carboxypeptidase-like, regulatory domain"/>
    <property type="match status" value="1"/>
</dbReference>
<evidence type="ECO:0000313" key="1">
    <source>
        <dbReference type="EMBL" id="GAH04689.1"/>
    </source>
</evidence>
<dbReference type="SUPFAM" id="SSF49464">
    <property type="entry name" value="Carboxypeptidase regulatory domain-like"/>
    <property type="match status" value="1"/>
</dbReference>
<gene>
    <name evidence="1" type="ORF">S01H4_40247</name>
</gene>
<reference evidence="1" key="1">
    <citation type="journal article" date="2014" name="Front. Microbiol.">
        <title>High frequency of phylogenetically diverse reductive dehalogenase-homologous genes in deep subseafloor sedimentary metagenomes.</title>
        <authorList>
            <person name="Kawai M."/>
            <person name="Futagami T."/>
            <person name="Toyoda A."/>
            <person name="Takaki Y."/>
            <person name="Nishi S."/>
            <person name="Hori S."/>
            <person name="Arai W."/>
            <person name="Tsubouchi T."/>
            <person name="Morono Y."/>
            <person name="Uchiyama I."/>
            <person name="Ito T."/>
            <person name="Fujiyama A."/>
            <person name="Inagaki F."/>
            <person name="Takami H."/>
        </authorList>
    </citation>
    <scope>NUCLEOTIDE SEQUENCE</scope>
    <source>
        <strain evidence="1">Expedition CK06-06</strain>
    </source>
</reference>